<comment type="caution">
    <text evidence="3">The sequence shown here is derived from an EMBL/GenBank/DDBJ whole genome shotgun (WGS) entry which is preliminary data.</text>
</comment>
<dbReference type="InterPro" id="IPR006121">
    <property type="entry name" value="HMA_dom"/>
</dbReference>
<gene>
    <name evidence="3" type="ORF">N7603_05425</name>
</gene>
<dbReference type="CDD" id="cd00371">
    <property type="entry name" value="HMA"/>
    <property type="match status" value="1"/>
</dbReference>
<dbReference type="Pfam" id="PF00403">
    <property type="entry name" value="HMA"/>
    <property type="match status" value="1"/>
</dbReference>
<dbReference type="RefSeq" id="WP_262096357.1">
    <property type="nucleotide sequence ID" value="NZ_JAOEGN010000009.1"/>
</dbReference>
<accession>A0ABT2PWJ6</accession>
<dbReference type="SUPFAM" id="SSF55008">
    <property type="entry name" value="HMA, heavy metal-associated domain"/>
    <property type="match status" value="1"/>
</dbReference>
<evidence type="ECO:0000313" key="4">
    <source>
        <dbReference type="Proteomes" id="UP001209076"/>
    </source>
</evidence>
<dbReference type="Proteomes" id="UP001209076">
    <property type="component" value="Unassembled WGS sequence"/>
</dbReference>
<protein>
    <submittedName>
        <fullName evidence="3">Heavy-metal-associated domain-containing protein</fullName>
    </submittedName>
</protein>
<keyword evidence="4" id="KW-1185">Reference proteome</keyword>
<dbReference type="InterPro" id="IPR036163">
    <property type="entry name" value="HMA_dom_sf"/>
</dbReference>
<organism evidence="3 4">
    <name type="scientific">Paracholeplasma vituli</name>
    <dbReference type="NCBI Taxonomy" id="69473"/>
    <lineage>
        <taxon>Bacteria</taxon>
        <taxon>Bacillati</taxon>
        <taxon>Mycoplasmatota</taxon>
        <taxon>Mollicutes</taxon>
        <taxon>Acholeplasmatales</taxon>
        <taxon>Acholeplasmataceae</taxon>
        <taxon>Paracholeplasma</taxon>
    </lineage>
</organism>
<dbReference type="EMBL" id="JAOEGN010000009">
    <property type="protein sequence ID" value="MCU0105093.1"/>
    <property type="molecule type" value="Genomic_DNA"/>
</dbReference>
<name>A0ABT2PWJ6_9MOLU</name>
<dbReference type="PROSITE" id="PS50846">
    <property type="entry name" value="HMA_2"/>
    <property type="match status" value="1"/>
</dbReference>
<dbReference type="Gene3D" id="3.30.70.100">
    <property type="match status" value="1"/>
</dbReference>
<sequence>MEKTILQLETLTCPSCVRRIEGNLSKAKGVASAVVKFNASKVEVEHESSLSKETINDMVSNLGYKVLSVK</sequence>
<dbReference type="InterPro" id="IPR017969">
    <property type="entry name" value="Heavy-metal-associated_CS"/>
</dbReference>
<feature type="domain" description="HMA" evidence="2">
    <location>
        <begin position="2"/>
        <end position="67"/>
    </location>
</feature>
<proteinExistence type="predicted"/>
<evidence type="ECO:0000313" key="3">
    <source>
        <dbReference type="EMBL" id="MCU0105093.1"/>
    </source>
</evidence>
<reference evidence="4" key="1">
    <citation type="submission" date="2023-07" db="EMBL/GenBank/DDBJ databases">
        <title>Novel Mycoplasma species identified in domestic and wild animals.</title>
        <authorList>
            <person name="Volokhov D.V."/>
            <person name="Furtak V.A."/>
            <person name="Zagorodnyaya T.A."/>
        </authorList>
    </citation>
    <scope>NUCLEOTIDE SEQUENCE [LARGE SCALE GENOMIC DNA]</scope>
    <source>
        <strain evidence="4">92-19</strain>
    </source>
</reference>
<dbReference type="PROSITE" id="PS01047">
    <property type="entry name" value="HMA_1"/>
    <property type="match status" value="1"/>
</dbReference>
<evidence type="ECO:0000259" key="2">
    <source>
        <dbReference type="PROSITE" id="PS50846"/>
    </source>
</evidence>
<keyword evidence="1" id="KW-0479">Metal-binding</keyword>
<evidence type="ECO:0000256" key="1">
    <source>
        <dbReference type="ARBA" id="ARBA00022723"/>
    </source>
</evidence>